<dbReference type="InterPro" id="IPR007197">
    <property type="entry name" value="rSAM"/>
</dbReference>
<evidence type="ECO:0000256" key="4">
    <source>
        <dbReference type="ARBA" id="ARBA00022691"/>
    </source>
</evidence>
<keyword evidence="6" id="KW-0408">Iron</keyword>
<dbReference type="SFLD" id="SFLDG01082">
    <property type="entry name" value="B12-binding_domain_containing"/>
    <property type="match status" value="1"/>
</dbReference>
<dbReference type="SMART" id="SM00729">
    <property type="entry name" value="Elp3"/>
    <property type="match status" value="1"/>
</dbReference>
<evidence type="ECO:0000256" key="7">
    <source>
        <dbReference type="ARBA" id="ARBA00023014"/>
    </source>
</evidence>
<dbReference type="CDD" id="cd01335">
    <property type="entry name" value="Radical_SAM"/>
    <property type="match status" value="1"/>
</dbReference>
<dbReference type="Proteomes" id="UP001314796">
    <property type="component" value="Unassembled WGS sequence"/>
</dbReference>
<evidence type="ECO:0000259" key="10">
    <source>
        <dbReference type="PROSITE" id="PS51918"/>
    </source>
</evidence>
<name>A0ABS2NTQ8_9FIRM</name>
<gene>
    <name evidence="11" type="ORF">JOC73_002788</name>
</gene>
<evidence type="ECO:0000256" key="3">
    <source>
        <dbReference type="ARBA" id="ARBA00022679"/>
    </source>
</evidence>
<dbReference type="InterPro" id="IPR006158">
    <property type="entry name" value="Cobalamin-bd"/>
</dbReference>
<dbReference type="InterPro" id="IPR034466">
    <property type="entry name" value="Methyltransferase_Class_B"/>
</dbReference>
<comment type="cofactor">
    <cofactor evidence="1">
        <name>[4Fe-4S] cluster</name>
        <dbReference type="ChEBI" id="CHEBI:49883"/>
    </cofactor>
</comment>
<evidence type="ECO:0000313" key="12">
    <source>
        <dbReference type="Proteomes" id="UP001314796"/>
    </source>
</evidence>
<evidence type="ECO:0000256" key="6">
    <source>
        <dbReference type="ARBA" id="ARBA00023004"/>
    </source>
</evidence>
<dbReference type="InterPro" id="IPR023404">
    <property type="entry name" value="rSAM_horseshoe"/>
</dbReference>
<organism evidence="11 12">
    <name type="scientific">Alkaliphilus hydrothermalis</name>
    <dbReference type="NCBI Taxonomy" id="1482730"/>
    <lineage>
        <taxon>Bacteria</taxon>
        <taxon>Bacillati</taxon>
        <taxon>Bacillota</taxon>
        <taxon>Clostridia</taxon>
        <taxon>Peptostreptococcales</taxon>
        <taxon>Natronincolaceae</taxon>
        <taxon>Alkaliphilus</taxon>
    </lineage>
</organism>
<dbReference type="PROSITE" id="PS51918">
    <property type="entry name" value="RADICAL_SAM"/>
    <property type="match status" value="1"/>
</dbReference>
<evidence type="ECO:0000256" key="1">
    <source>
        <dbReference type="ARBA" id="ARBA00001966"/>
    </source>
</evidence>
<keyword evidence="3" id="KW-0808">Transferase</keyword>
<feature type="coiled-coil region" evidence="8">
    <location>
        <begin position="519"/>
        <end position="546"/>
    </location>
</feature>
<dbReference type="Gene3D" id="3.40.50.280">
    <property type="entry name" value="Cobalamin-binding domain"/>
    <property type="match status" value="1"/>
</dbReference>
<evidence type="ECO:0000259" key="9">
    <source>
        <dbReference type="PROSITE" id="PS51332"/>
    </source>
</evidence>
<evidence type="ECO:0000256" key="8">
    <source>
        <dbReference type="SAM" id="Coils"/>
    </source>
</evidence>
<keyword evidence="12" id="KW-1185">Reference proteome</keyword>
<evidence type="ECO:0000256" key="2">
    <source>
        <dbReference type="ARBA" id="ARBA00022603"/>
    </source>
</evidence>
<dbReference type="PROSITE" id="PS51332">
    <property type="entry name" value="B12_BINDING"/>
    <property type="match status" value="1"/>
</dbReference>
<dbReference type="InterPro" id="IPR058240">
    <property type="entry name" value="rSAM_sf"/>
</dbReference>
<feature type="domain" description="Radical SAM core" evidence="10">
    <location>
        <begin position="205"/>
        <end position="431"/>
    </location>
</feature>
<comment type="caution">
    <text evidence="11">The sequence shown here is derived from an EMBL/GenBank/DDBJ whole genome shotgun (WGS) entry which is preliminary data.</text>
</comment>
<protein>
    <submittedName>
        <fullName evidence="11">Radical SAM superfamily enzyme YgiQ (UPF0313 family)</fullName>
    </submittedName>
</protein>
<dbReference type="SFLD" id="SFLDS00029">
    <property type="entry name" value="Radical_SAM"/>
    <property type="match status" value="1"/>
</dbReference>
<dbReference type="Pfam" id="PF04055">
    <property type="entry name" value="Radical_SAM"/>
    <property type="match status" value="1"/>
</dbReference>
<dbReference type="SUPFAM" id="SSF102114">
    <property type="entry name" value="Radical SAM enzymes"/>
    <property type="match status" value="1"/>
</dbReference>
<keyword evidence="2" id="KW-0489">Methyltransferase</keyword>
<dbReference type="CDD" id="cd02068">
    <property type="entry name" value="radical_SAM_B12_BD"/>
    <property type="match status" value="1"/>
</dbReference>
<proteinExistence type="predicted"/>
<dbReference type="Pfam" id="PF02310">
    <property type="entry name" value="B12-binding"/>
    <property type="match status" value="1"/>
</dbReference>
<dbReference type="InterPro" id="IPR036724">
    <property type="entry name" value="Cobalamin-bd_sf"/>
</dbReference>
<feature type="domain" description="B12-binding" evidence="9">
    <location>
        <begin position="16"/>
        <end position="161"/>
    </location>
</feature>
<evidence type="ECO:0000313" key="11">
    <source>
        <dbReference type="EMBL" id="MBM7616206.1"/>
    </source>
</evidence>
<accession>A0ABS2NTQ8</accession>
<dbReference type="InterPro" id="IPR006638">
    <property type="entry name" value="Elp3/MiaA/NifB-like_rSAM"/>
</dbReference>
<dbReference type="SFLD" id="SFLDG01123">
    <property type="entry name" value="methyltransferase_(Class_B)"/>
    <property type="match status" value="1"/>
</dbReference>
<reference evidence="11 12" key="1">
    <citation type="submission" date="2021-01" db="EMBL/GenBank/DDBJ databases">
        <title>Genomic Encyclopedia of Type Strains, Phase IV (KMG-IV): sequencing the most valuable type-strain genomes for metagenomic binning, comparative biology and taxonomic classification.</title>
        <authorList>
            <person name="Goeker M."/>
        </authorList>
    </citation>
    <scope>NUCLEOTIDE SEQUENCE [LARGE SCALE GENOMIC DNA]</scope>
    <source>
        <strain evidence="11 12">DSM 25890</strain>
    </source>
</reference>
<keyword evidence="4" id="KW-0949">S-adenosyl-L-methionine</keyword>
<dbReference type="EMBL" id="JAFBEE010000027">
    <property type="protein sequence ID" value="MBM7616206.1"/>
    <property type="molecule type" value="Genomic_DNA"/>
</dbReference>
<keyword evidence="8" id="KW-0175">Coiled coil</keyword>
<dbReference type="SUPFAM" id="SSF52242">
    <property type="entry name" value="Cobalamin (vitamin B12)-binding domain"/>
    <property type="match status" value="1"/>
</dbReference>
<evidence type="ECO:0000256" key="5">
    <source>
        <dbReference type="ARBA" id="ARBA00022723"/>
    </source>
</evidence>
<dbReference type="PANTHER" id="PTHR43409:SF7">
    <property type="entry name" value="BLL1977 PROTEIN"/>
    <property type="match status" value="1"/>
</dbReference>
<keyword evidence="5" id="KW-0479">Metal-binding</keyword>
<dbReference type="InterPro" id="IPR051198">
    <property type="entry name" value="BchE-like"/>
</dbReference>
<dbReference type="RefSeq" id="WP_204404190.1">
    <property type="nucleotide sequence ID" value="NZ_JAFBEE010000027.1"/>
</dbReference>
<sequence>MTEKVNVLLVVPRTSEKRSSAITQAGAEHLGLAYLASFLRSYQYKVNIINMEIVDNLNVWQVTDSVDNLSYSYVLDQIAKENINFVGITVTLLTIHQSLELTKQIREKYPNIKICFGGPHVSVCPKQVIDNEAMVDFVIVGDGEEPLLQLVQAIENNESYENIPGLVFRDDSGKTIINKLTSSVNENIDILPRPSRDDLIFAKQYGNIYEARLSTSRGCKEHCTFCCDPAIYPDRKWIGRSAKLVVDEIEYLNKEHGIQHFWINDDNFIPPTEEGRKRAKEIAEEIIKRDIKITYRALFRANTFHKDDELLPLLSQSGLTIAYVGFESGSQVKLKRYCKKTTVEQYYILVEELRKNNIGLQIGFIMFDPFTTFQEIKDDALFLRNIGELYLLSNFVQILDVFPKTAISRMMIKHELLLDEIGYKSNYCNYKFQDTRVEEIARELNKCYVGDIVDIDKQLQRMKLIEVPGIATELDKSQLEKFKFDSNEMFEKVNKKNYSFLTILSARSEEGKWTREEFKDELSSVVEFSRQQLDNLKQLCRDYKGER</sequence>
<dbReference type="PANTHER" id="PTHR43409">
    <property type="entry name" value="ANAEROBIC MAGNESIUM-PROTOPORPHYRIN IX MONOMETHYL ESTER CYCLASE-RELATED"/>
    <property type="match status" value="1"/>
</dbReference>
<dbReference type="Gene3D" id="3.80.30.20">
    <property type="entry name" value="tm_1862 like domain"/>
    <property type="match status" value="1"/>
</dbReference>
<keyword evidence="7" id="KW-0411">Iron-sulfur</keyword>